<organism evidence="2 3">
    <name type="scientific">Kocuria turfanensis</name>
    <dbReference type="NCBI Taxonomy" id="388357"/>
    <lineage>
        <taxon>Bacteria</taxon>
        <taxon>Bacillati</taxon>
        <taxon>Actinomycetota</taxon>
        <taxon>Actinomycetes</taxon>
        <taxon>Micrococcales</taxon>
        <taxon>Micrococcaceae</taxon>
        <taxon>Kocuria</taxon>
    </lineage>
</organism>
<proteinExistence type="predicted"/>
<gene>
    <name evidence="2" type="ORF">KTU01_18130</name>
</gene>
<protein>
    <submittedName>
        <fullName evidence="2">Uncharacterized protein</fullName>
    </submittedName>
</protein>
<evidence type="ECO:0000313" key="3">
    <source>
        <dbReference type="Proteomes" id="UP000321103"/>
    </source>
</evidence>
<comment type="caution">
    <text evidence="2">The sequence shown here is derived from an EMBL/GenBank/DDBJ whole genome shotgun (WGS) entry which is preliminary data.</text>
</comment>
<name>A0A512IDB7_9MICC</name>
<sequence length="66" mass="6972">MTDCPDRPLRVGPAPTRKAAVTCTVARTVQQHPDDRGGPAPAEPPERPRTVCATASSLHSIRIGNS</sequence>
<reference evidence="2 3" key="1">
    <citation type="submission" date="2019-07" db="EMBL/GenBank/DDBJ databases">
        <title>Whole genome shotgun sequence of Kocuria turfanensis NBRC 107627.</title>
        <authorList>
            <person name="Hosoyama A."/>
            <person name="Uohara A."/>
            <person name="Ohji S."/>
            <person name="Ichikawa N."/>
        </authorList>
    </citation>
    <scope>NUCLEOTIDE SEQUENCE [LARGE SCALE GENOMIC DNA]</scope>
    <source>
        <strain evidence="2 3">NBRC 107627</strain>
    </source>
</reference>
<evidence type="ECO:0000313" key="2">
    <source>
        <dbReference type="EMBL" id="GEO95690.1"/>
    </source>
</evidence>
<feature type="compositionally biased region" description="Polar residues" evidence="1">
    <location>
        <begin position="53"/>
        <end position="66"/>
    </location>
</feature>
<keyword evidence="3" id="KW-1185">Reference proteome</keyword>
<dbReference type="Proteomes" id="UP000321103">
    <property type="component" value="Unassembled WGS sequence"/>
</dbReference>
<dbReference type="EMBL" id="BJZS01000049">
    <property type="protein sequence ID" value="GEO95690.1"/>
    <property type="molecule type" value="Genomic_DNA"/>
</dbReference>
<dbReference type="AlphaFoldDB" id="A0A512IDB7"/>
<accession>A0A512IDB7</accession>
<evidence type="ECO:0000256" key="1">
    <source>
        <dbReference type="SAM" id="MobiDB-lite"/>
    </source>
</evidence>
<feature type="region of interest" description="Disordered" evidence="1">
    <location>
        <begin position="27"/>
        <end position="66"/>
    </location>
</feature>